<gene>
    <name evidence="1" type="ORF">vBMseSP1_gp51</name>
</gene>
<accession>A0AB38ZLM8</accession>
<reference evidence="1" key="1">
    <citation type="submission" date="2024-01" db="EMBL/GenBank/DDBJ databases">
        <title>New evidence supports the origin of RcGTA from prophage.</title>
        <authorList>
            <person name="Xu Y."/>
            <person name="Liu B."/>
            <person name="Chen F."/>
        </authorList>
    </citation>
    <scope>NUCLEOTIDE SEQUENCE</scope>
</reference>
<evidence type="ECO:0000313" key="1">
    <source>
        <dbReference type="EMBL" id="XAG98255.1"/>
    </source>
</evidence>
<organism evidence="1">
    <name type="scientific">Mesorhizobium phage vB_MseS-P1</name>
    <dbReference type="NCBI Taxonomy" id="3120101"/>
    <lineage>
        <taxon>Viruses</taxon>
    </lineage>
</organism>
<sequence>MTAISDEDVRLAGLAALGGNYGAFCRLALKTIVEHGGPNALDAFEKLALRMYTEPASPDFPPFVAIHDKALAMMKDDLRQVREHPEMI</sequence>
<name>A0AB38ZLM8_9VIRU</name>
<dbReference type="EMBL" id="PP232116">
    <property type="protein sequence ID" value="XAG98255.1"/>
    <property type="molecule type" value="Genomic_DNA"/>
</dbReference>
<proteinExistence type="predicted"/>
<protein>
    <submittedName>
        <fullName evidence="1">Uncharacterized protein</fullName>
    </submittedName>
</protein>